<dbReference type="InterPro" id="IPR035472">
    <property type="entry name" value="RpiR-like_SIS"/>
</dbReference>
<dbReference type="InterPro" id="IPR001347">
    <property type="entry name" value="SIS_dom"/>
</dbReference>
<dbReference type="RefSeq" id="WP_120143515.1">
    <property type="nucleotide sequence ID" value="NZ_CP031933.2"/>
</dbReference>
<dbReference type="GO" id="GO:0003677">
    <property type="term" value="F:DNA binding"/>
    <property type="evidence" value="ECO:0007669"/>
    <property type="project" value="UniProtKB-KW"/>
</dbReference>
<dbReference type="PANTHER" id="PTHR30514:SF1">
    <property type="entry name" value="HTH-TYPE TRANSCRIPTIONAL REGULATOR HEXR-RELATED"/>
    <property type="match status" value="1"/>
</dbReference>
<dbReference type="Pfam" id="PF01380">
    <property type="entry name" value="SIS"/>
    <property type="match status" value="1"/>
</dbReference>
<dbReference type="GO" id="GO:1901135">
    <property type="term" value="P:carbohydrate derivative metabolic process"/>
    <property type="evidence" value="ECO:0007669"/>
    <property type="project" value="InterPro"/>
</dbReference>
<feature type="domain" description="HTH rpiR-type" evidence="4">
    <location>
        <begin position="1"/>
        <end position="77"/>
    </location>
</feature>
<dbReference type="OrthoDB" id="1648815at2"/>
<dbReference type="CDD" id="cd05013">
    <property type="entry name" value="SIS_RpiR"/>
    <property type="match status" value="1"/>
</dbReference>
<dbReference type="SUPFAM" id="SSF53697">
    <property type="entry name" value="SIS domain"/>
    <property type="match status" value="1"/>
</dbReference>
<proteinExistence type="predicted"/>
<organism evidence="5 6">
    <name type="scientific">Companilactobacillus zhachilii</name>
    <dbReference type="NCBI Taxonomy" id="2304606"/>
    <lineage>
        <taxon>Bacteria</taxon>
        <taxon>Bacillati</taxon>
        <taxon>Bacillota</taxon>
        <taxon>Bacilli</taxon>
        <taxon>Lactobacillales</taxon>
        <taxon>Lactobacillaceae</taxon>
        <taxon>Companilactobacillus</taxon>
    </lineage>
</organism>
<evidence type="ECO:0000313" key="5">
    <source>
        <dbReference type="EMBL" id="AYE39169.1"/>
    </source>
</evidence>
<keyword evidence="6" id="KW-1185">Reference proteome</keyword>
<keyword evidence="1" id="KW-0805">Transcription regulation</keyword>
<dbReference type="InterPro" id="IPR036388">
    <property type="entry name" value="WH-like_DNA-bd_sf"/>
</dbReference>
<dbReference type="Pfam" id="PF01418">
    <property type="entry name" value="HTH_6"/>
    <property type="match status" value="1"/>
</dbReference>
<sequence>MRIEELINQYSDQLSDNDYELLSVILKNKKILSSLSSKEISDIVYTSPAGLTRLAKKLHFNGFSEFKYFLKNDADDSGPLETNHLDTLINDMNDTIKLLSQTNMKPITKYIHDAKHIYLYGTGWGERRAADLMARDFLAYNILFYIIPSFTELQWVLNDISEDDVLFVISFSGENIQLNDSLKRLKLKNVPYISITPLSKNTLSSRATYNLYYSTTNLEISSTPDTEYNYFSSLELVADALFRSYMDTYPK</sequence>
<evidence type="ECO:0000259" key="4">
    <source>
        <dbReference type="PROSITE" id="PS51071"/>
    </source>
</evidence>
<keyword evidence="3" id="KW-0804">Transcription</keyword>
<evidence type="ECO:0000256" key="3">
    <source>
        <dbReference type="ARBA" id="ARBA00023163"/>
    </source>
</evidence>
<protein>
    <submittedName>
        <fullName evidence="5">MurR/RpiR family transcriptional regulator</fullName>
    </submittedName>
</protein>
<dbReference type="GO" id="GO:0097367">
    <property type="term" value="F:carbohydrate derivative binding"/>
    <property type="evidence" value="ECO:0007669"/>
    <property type="project" value="InterPro"/>
</dbReference>
<name>A0A386PW19_9LACO</name>
<dbReference type="Gene3D" id="1.10.10.10">
    <property type="entry name" value="Winged helix-like DNA-binding domain superfamily/Winged helix DNA-binding domain"/>
    <property type="match status" value="1"/>
</dbReference>
<dbReference type="InterPro" id="IPR009057">
    <property type="entry name" value="Homeodomain-like_sf"/>
</dbReference>
<dbReference type="GO" id="GO:0003700">
    <property type="term" value="F:DNA-binding transcription factor activity"/>
    <property type="evidence" value="ECO:0007669"/>
    <property type="project" value="InterPro"/>
</dbReference>
<dbReference type="EMBL" id="CP031933">
    <property type="protein sequence ID" value="AYE39169.1"/>
    <property type="molecule type" value="Genomic_DNA"/>
</dbReference>
<dbReference type="Proteomes" id="UP000267208">
    <property type="component" value="Chromosome"/>
</dbReference>
<reference evidence="6" key="1">
    <citation type="submission" date="2018-08" db="EMBL/GenBank/DDBJ databases">
        <title>Genome of Lactobacillus sp. HBUAS52074.</title>
        <authorList>
            <person name="Guo Z."/>
            <person name="Zhang Z.D."/>
        </authorList>
    </citation>
    <scope>NUCLEOTIDE SEQUENCE [LARGE SCALE GENOMIC DNA]</scope>
    <source>
        <strain evidence="6">HBUAS52074</strain>
    </source>
</reference>
<evidence type="ECO:0000313" key="6">
    <source>
        <dbReference type="Proteomes" id="UP000267208"/>
    </source>
</evidence>
<dbReference type="SUPFAM" id="SSF46689">
    <property type="entry name" value="Homeodomain-like"/>
    <property type="match status" value="1"/>
</dbReference>
<dbReference type="InterPro" id="IPR000281">
    <property type="entry name" value="HTH_RpiR"/>
</dbReference>
<keyword evidence="2" id="KW-0238">DNA-binding</keyword>
<accession>A0A386PW19</accession>
<evidence type="ECO:0000256" key="2">
    <source>
        <dbReference type="ARBA" id="ARBA00023125"/>
    </source>
</evidence>
<dbReference type="InterPro" id="IPR046348">
    <property type="entry name" value="SIS_dom_sf"/>
</dbReference>
<dbReference type="KEGG" id="lzh:D1B17_11230"/>
<dbReference type="PROSITE" id="PS51071">
    <property type="entry name" value="HTH_RPIR"/>
    <property type="match status" value="1"/>
</dbReference>
<dbReference type="InterPro" id="IPR047640">
    <property type="entry name" value="RpiR-like"/>
</dbReference>
<evidence type="ECO:0000256" key="1">
    <source>
        <dbReference type="ARBA" id="ARBA00023015"/>
    </source>
</evidence>
<dbReference type="PANTHER" id="PTHR30514">
    <property type="entry name" value="GLUCOKINASE"/>
    <property type="match status" value="1"/>
</dbReference>
<gene>
    <name evidence="5" type="ORF">D1B17_11230</name>
</gene>
<dbReference type="Gene3D" id="3.40.50.10490">
    <property type="entry name" value="Glucose-6-phosphate isomerase like protein, domain 1"/>
    <property type="match status" value="1"/>
</dbReference>
<dbReference type="AlphaFoldDB" id="A0A386PW19"/>